<gene>
    <name evidence="1" type="ORF">QRB35_27890</name>
</gene>
<dbReference type="RefSeq" id="WP_289115651.1">
    <property type="nucleotide sequence ID" value="NZ_JASZZX010000047.1"/>
</dbReference>
<sequence>MTDLTTDQRWLLYFMGGWAIRDCLIGPTGTDHLMQSMSGAWGHTHPDGGPAWMTGWSTRSGKITSPGHGEARVVISKAQINAYARGLPADIRAELIAVRDLDQAENARAYDWCYCPWSTTASNAHSGPCTRYHPSHDEADAHRARARHIGDQLDDVLRRALRIGDPTAVQLELFAPG</sequence>
<accession>A0ABT7P9F9</accession>
<organism evidence="1 2">
    <name type="scientific">Mycobacterium intracellulare subsp. chimaera</name>
    <dbReference type="NCBI Taxonomy" id="222805"/>
    <lineage>
        <taxon>Bacteria</taxon>
        <taxon>Bacillati</taxon>
        <taxon>Actinomycetota</taxon>
        <taxon>Actinomycetes</taxon>
        <taxon>Mycobacteriales</taxon>
        <taxon>Mycobacteriaceae</taxon>
        <taxon>Mycobacterium</taxon>
        <taxon>Mycobacterium avium complex (MAC)</taxon>
    </lineage>
</organism>
<evidence type="ECO:0000313" key="1">
    <source>
        <dbReference type="EMBL" id="MDM3929805.1"/>
    </source>
</evidence>
<reference evidence="1 2" key="2">
    <citation type="submission" date="2023-06" db="EMBL/GenBank/DDBJ databases">
        <title>Itaconate inhibition of nontuberculous mycobacteria.</title>
        <authorList>
            <person name="Breen P."/>
            <person name="Zimbric M."/>
            <person name="Caverly L."/>
        </authorList>
    </citation>
    <scope>NUCLEOTIDE SEQUENCE [LARGE SCALE GENOMIC DNA]</scope>
    <source>
        <strain evidence="1 2">FLAC1071</strain>
    </source>
</reference>
<dbReference type="Proteomes" id="UP001529272">
    <property type="component" value="Unassembled WGS sequence"/>
</dbReference>
<comment type="caution">
    <text evidence="1">The sequence shown here is derived from an EMBL/GenBank/DDBJ whole genome shotgun (WGS) entry which is preliminary data.</text>
</comment>
<evidence type="ECO:0000313" key="2">
    <source>
        <dbReference type="Proteomes" id="UP001529272"/>
    </source>
</evidence>
<dbReference type="EMBL" id="JASZZX010000047">
    <property type="protein sequence ID" value="MDM3929805.1"/>
    <property type="molecule type" value="Genomic_DNA"/>
</dbReference>
<proteinExistence type="predicted"/>
<reference evidence="2" key="1">
    <citation type="submission" date="2023-06" db="EMBL/GenBank/DDBJ databases">
        <title>Itaconate inhibition of nontuberculous mycobacteria.</title>
        <authorList>
            <person name="Spilker T."/>
        </authorList>
    </citation>
    <scope>NUCLEOTIDE SEQUENCE [LARGE SCALE GENOMIC DNA]</scope>
    <source>
        <strain evidence="2">FLAC1071</strain>
    </source>
</reference>
<name>A0ABT7P9F9_MYCIT</name>
<keyword evidence="2" id="KW-1185">Reference proteome</keyword>
<protein>
    <submittedName>
        <fullName evidence="1">Uncharacterized protein</fullName>
    </submittedName>
</protein>